<protein>
    <submittedName>
        <fullName evidence="2">Uncharacterized protein</fullName>
    </submittedName>
</protein>
<reference evidence="2 3" key="1">
    <citation type="journal article" date="2014" name="PLoS Genet.">
        <title>Analysis of the Phlebiopsis gigantea genome, transcriptome and secretome provides insight into its pioneer colonization strategies of wood.</title>
        <authorList>
            <person name="Hori C."/>
            <person name="Ishida T."/>
            <person name="Igarashi K."/>
            <person name="Samejima M."/>
            <person name="Suzuki H."/>
            <person name="Master E."/>
            <person name="Ferreira P."/>
            <person name="Ruiz-Duenas F.J."/>
            <person name="Held B."/>
            <person name="Canessa P."/>
            <person name="Larrondo L.F."/>
            <person name="Schmoll M."/>
            <person name="Druzhinina I.S."/>
            <person name="Kubicek C.P."/>
            <person name="Gaskell J.A."/>
            <person name="Kersten P."/>
            <person name="St John F."/>
            <person name="Glasner J."/>
            <person name="Sabat G."/>
            <person name="Splinter BonDurant S."/>
            <person name="Syed K."/>
            <person name="Yadav J."/>
            <person name="Mgbeahuruike A.C."/>
            <person name="Kovalchuk A."/>
            <person name="Asiegbu F.O."/>
            <person name="Lackner G."/>
            <person name="Hoffmeister D."/>
            <person name="Rencoret J."/>
            <person name="Gutierrez A."/>
            <person name="Sun H."/>
            <person name="Lindquist E."/>
            <person name="Barry K."/>
            <person name="Riley R."/>
            <person name="Grigoriev I.V."/>
            <person name="Henrissat B."/>
            <person name="Kues U."/>
            <person name="Berka R.M."/>
            <person name="Martinez A.T."/>
            <person name="Covert S.F."/>
            <person name="Blanchette R.A."/>
            <person name="Cullen D."/>
        </authorList>
    </citation>
    <scope>NUCLEOTIDE SEQUENCE [LARGE SCALE GENOMIC DNA]</scope>
    <source>
        <strain evidence="2 3">11061_1 CR5-6</strain>
    </source>
</reference>
<dbReference type="AlphaFoldDB" id="A0A0C3SEU6"/>
<accession>A0A0C3SEU6</accession>
<gene>
    <name evidence="2" type="ORF">PHLGIDRAFT_186833</name>
</gene>
<feature type="region of interest" description="Disordered" evidence="1">
    <location>
        <begin position="85"/>
        <end position="119"/>
    </location>
</feature>
<evidence type="ECO:0000256" key="1">
    <source>
        <dbReference type="SAM" id="MobiDB-lite"/>
    </source>
</evidence>
<dbReference type="Proteomes" id="UP000053257">
    <property type="component" value="Unassembled WGS sequence"/>
</dbReference>
<proteinExistence type="predicted"/>
<sequence length="195" mass="20409">MSGAVSAQTPVRPASAALLSASAPTSAAAIALLCSCPPATSSPWQMDGCEVDCRLRRLSGSLIIPGCILTLLHCMLTGSNSPRFPCPSHPRRLHPPQRPTPDAQRTARRPPPPPQQEGLASRAEALNGSKRIPGTDHIYQPRSRSAYAAGTPISRIAPSAVSSSLSALLSAAETITPVRARAFMSRAATSERSLT</sequence>
<name>A0A0C3SEU6_PHLG1</name>
<dbReference type="EMBL" id="KN840450">
    <property type="protein sequence ID" value="KIP10950.1"/>
    <property type="molecule type" value="Genomic_DNA"/>
</dbReference>
<dbReference type="HOGENOM" id="CLU_1396809_0_0_1"/>
<keyword evidence="3" id="KW-1185">Reference proteome</keyword>
<organism evidence="2 3">
    <name type="scientific">Phlebiopsis gigantea (strain 11061_1 CR5-6)</name>
    <name type="common">White-rot fungus</name>
    <name type="synonym">Peniophora gigantea</name>
    <dbReference type="NCBI Taxonomy" id="745531"/>
    <lineage>
        <taxon>Eukaryota</taxon>
        <taxon>Fungi</taxon>
        <taxon>Dikarya</taxon>
        <taxon>Basidiomycota</taxon>
        <taxon>Agaricomycotina</taxon>
        <taxon>Agaricomycetes</taxon>
        <taxon>Polyporales</taxon>
        <taxon>Phanerochaetaceae</taxon>
        <taxon>Phlebiopsis</taxon>
    </lineage>
</organism>
<evidence type="ECO:0000313" key="3">
    <source>
        <dbReference type="Proteomes" id="UP000053257"/>
    </source>
</evidence>
<evidence type="ECO:0000313" key="2">
    <source>
        <dbReference type="EMBL" id="KIP10950.1"/>
    </source>
</evidence>